<evidence type="ECO:0000313" key="5">
    <source>
        <dbReference type="Proteomes" id="UP001220324"/>
    </source>
</evidence>
<dbReference type="InterPro" id="IPR027450">
    <property type="entry name" value="AlkB-like"/>
</dbReference>
<sequence length="811" mass="90062">MSFFSFNDIPRIKTRKALLLLDFQNDFVRPAGALHIPNTAEILETLPPLAAAFRKVGDVIWVRSQYEAPQSISDWNFGDRIVLAKEAPKKHTMPQTDVIEVASDRDSPEPVDIEAFLSPQSPICCAAQTAGFQFPAPVLAAINPEHDTVLDKTGYSALESNDLVLSFRTRFVTEVYLCGSLSNVSVYATALDAVRNGFSVTLIEDCLGYRQFGRHCEAMRRMADILGATGLTAEELYQELDWEETNAIAQGAPQPKRPAGASLGLENVMDTWGLHADEPDDPPEKGPEEALDITAIASLSRLHRSAAGDGRSPVEGKKQVRARVRRPKRRPAPDAAEESGDAPSNPPAEKIRKPDEPVIGEGDSRLVKELDLPKDAFERIRNEVSWQKMYHLSGQVPRLVAVQGQVEPNEAIPIYRHPADESPPLKAFTSTVDEVRIVVEKILGHPLNHCLIQLYRDGQDNISEHSDKTLDIVRGSSICNVSLGAQRVMVLRTKTSSERKNETESGRTTQRVPLPHQSLFILGQKTNMRWLHGIRPDKRQENTKAPEEQAYGGERISLTFRHIGTYLHPTTNLIWGQGAVGKSRDTARPVVHGIPEETEQMIRAFGQENRLSEFSWDDVYGGGFDVVNFVTASSAQLIISGDSVADLRVRLGLGENGLRYEISDNPGMELNGNGTKRPVYVDPQGMTVTGDLAILRHLSSRPAESSRPGVDILRGGSHLSWIEDLQLEWRDHYASKPMEAFNGSLRQWERALEGQHYLGGAVFGIDDCALWPVLWEIVQTQGSLDARFANLTQYYHRVDKRGVVRGILESR</sequence>
<dbReference type="InterPro" id="IPR037151">
    <property type="entry name" value="AlkB-like_sf"/>
</dbReference>
<dbReference type="PANTHER" id="PTHR31212:SF5">
    <property type="entry name" value="ISOCHORISMATASE FAMILY PROTEIN FAMILY (AFU_ORTHOLOGUE AFUA_3G14500)"/>
    <property type="match status" value="1"/>
</dbReference>
<dbReference type="CDD" id="cd00299">
    <property type="entry name" value="GST_C_family"/>
    <property type="match status" value="1"/>
</dbReference>
<reference evidence="4 5" key="1">
    <citation type="journal article" date="2023" name="IMA Fungus">
        <title>Comparative genomic study of the Penicillium genus elucidates a diverse pangenome and 15 lateral gene transfer events.</title>
        <authorList>
            <person name="Petersen C."/>
            <person name="Sorensen T."/>
            <person name="Nielsen M.R."/>
            <person name="Sondergaard T.E."/>
            <person name="Sorensen J.L."/>
            <person name="Fitzpatrick D.A."/>
            <person name="Frisvad J.C."/>
            <person name="Nielsen K.L."/>
        </authorList>
    </citation>
    <scope>NUCLEOTIDE SEQUENCE [LARGE SCALE GENOMIC DNA]</scope>
    <source>
        <strain evidence="4 5">IBT 35679</strain>
    </source>
</reference>
<evidence type="ECO:0000256" key="2">
    <source>
        <dbReference type="SAM" id="MobiDB-lite"/>
    </source>
</evidence>
<dbReference type="Pfam" id="PF00857">
    <property type="entry name" value="Isochorismatase"/>
    <property type="match status" value="1"/>
</dbReference>
<dbReference type="Pfam" id="PF13532">
    <property type="entry name" value="2OG-FeII_Oxy_2"/>
    <property type="match status" value="1"/>
</dbReference>
<feature type="domain" description="Fe2OG dioxygenase" evidence="3">
    <location>
        <begin position="446"/>
        <end position="564"/>
    </location>
</feature>
<dbReference type="InterPro" id="IPR036282">
    <property type="entry name" value="Glutathione-S-Trfase_C_sf"/>
</dbReference>
<dbReference type="PROSITE" id="PS51471">
    <property type="entry name" value="FE2OG_OXY"/>
    <property type="match status" value="1"/>
</dbReference>
<dbReference type="Gene3D" id="1.20.1050.10">
    <property type="match status" value="1"/>
</dbReference>
<organism evidence="4 5">
    <name type="scientific">Penicillium frequentans</name>
    <dbReference type="NCBI Taxonomy" id="3151616"/>
    <lineage>
        <taxon>Eukaryota</taxon>
        <taxon>Fungi</taxon>
        <taxon>Dikarya</taxon>
        <taxon>Ascomycota</taxon>
        <taxon>Pezizomycotina</taxon>
        <taxon>Eurotiomycetes</taxon>
        <taxon>Eurotiomycetidae</taxon>
        <taxon>Eurotiales</taxon>
        <taxon>Aspergillaceae</taxon>
        <taxon>Penicillium</taxon>
    </lineage>
</organism>
<feature type="region of interest" description="Disordered" evidence="2">
    <location>
        <begin position="304"/>
        <end position="364"/>
    </location>
</feature>
<comment type="similarity">
    <text evidence="1">Belongs to the isochorismatase family.</text>
</comment>
<keyword evidence="5" id="KW-1185">Reference proteome</keyword>
<dbReference type="Proteomes" id="UP001220324">
    <property type="component" value="Unassembled WGS sequence"/>
</dbReference>
<dbReference type="SUPFAM" id="SSF51197">
    <property type="entry name" value="Clavaminate synthase-like"/>
    <property type="match status" value="1"/>
</dbReference>
<dbReference type="GO" id="GO:0051213">
    <property type="term" value="F:dioxygenase activity"/>
    <property type="evidence" value="ECO:0007669"/>
    <property type="project" value="InterPro"/>
</dbReference>
<dbReference type="InterPro" id="IPR005123">
    <property type="entry name" value="Oxoglu/Fe-dep_dioxygenase_dom"/>
</dbReference>
<dbReference type="Gene3D" id="3.40.50.850">
    <property type="entry name" value="Isochorismatase-like"/>
    <property type="match status" value="1"/>
</dbReference>
<protein>
    <recommendedName>
        <fullName evidence="3">Fe2OG dioxygenase domain-containing protein</fullName>
    </recommendedName>
</protein>
<dbReference type="CDD" id="cd00570">
    <property type="entry name" value="GST_N_family"/>
    <property type="match status" value="1"/>
</dbReference>
<feature type="compositionally biased region" description="Basic residues" evidence="2">
    <location>
        <begin position="319"/>
        <end position="330"/>
    </location>
</feature>
<accession>A0AAD6CUB7</accession>
<dbReference type="InterPro" id="IPR036380">
    <property type="entry name" value="Isochorismatase-like_sf"/>
</dbReference>
<evidence type="ECO:0000259" key="3">
    <source>
        <dbReference type="PROSITE" id="PS51471"/>
    </source>
</evidence>
<gene>
    <name evidence="4" type="ORF">N7494_008242</name>
</gene>
<feature type="compositionally biased region" description="Basic and acidic residues" evidence="2">
    <location>
        <begin position="349"/>
        <end position="364"/>
    </location>
</feature>
<evidence type="ECO:0000313" key="4">
    <source>
        <dbReference type="EMBL" id="KAJ5538763.1"/>
    </source>
</evidence>
<dbReference type="SUPFAM" id="SSF47616">
    <property type="entry name" value="GST C-terminal domain-like"/>
    <property type="match status" value="1"/>
</dbReference>
<dbReference type="EMBL" id="JAQIZZ010000006">
    <property type="protein sequence ID" value="KAJ5538763.1"/>
    <property type="molecule type" value="Genomic_DNA"/>
</dbReference>
<dbReference type="Gene3D" id="2.60.120.590">
    <property type="entry name" value="Alpha-ketoglutarate-dependent dioxygenase AlkB-like"/>
    <property type="match status" value="1"/>
</dbReference>
<dbReference type="Pfam" id="PF13410">
    <property type="entry name" value="GST_C_2"/>
    <property type="match status" value="1"/>
</dbReference>
<name>A0AAD6CUB7_9EURO</name>
<evidence type="ECO:0000256" key="1">
    <source>
        <dbReference type="ARBA" id="ARBA00006336"/>
    </source>
</evidence>
<dbReference type="GO" id="GO:0006307">
    <property type="term" value="P:DNA alkylation repair"/>
    <property type="evidence" value="ECO:0007669"/>
    <property type="project" value="InterPro"/>
</dbReference>
<proteinExistence type="inferred from homology"/>
<dbReference type="InterPro" id="IPR032854">
    <property type="entry name" value="ALKBH3"/>
</dbReference>
<dbReference type="PANTHER" id="PTHR31212">
    <property type="entry name" value="ALPHA-KETOGLUTARATE-DEPENDENT DIOXYGENASE ALKB HOMOLOG 3"/>
    <property type="match status" value="1"/>
</dbReference>
<dbReference type="InterPro" id="IPR000868">
    <property type="entry name" value="Isochorismatase-like_dom"/>
</dbReference>
<dbReference type="SUPFAM" id="SSF52499">
    <property type="entry name" value="Isochorismatase-like hydrolases"/>
    <property type="match status" value="1"/>
</dbReference>
<dbReference type="CDD" id="cd00431">
    <property type="entry name" value="cysteine_hydrolases"/>
    <property type="match status" value="1"/>
</dbReference>
<comment type="caution">
    <text evidence="4">The sequence shown here is derived from an EMBL/GenBank/DDBJ whole genome shotgun (WGS) entry which is preliminary data.</text>
</comment>
<dbReference type="AlphaFoldDB" id="A0AAD6CUB7"/>